<dbReference type="EMBL" id="AOIM01000013">
    <property type="protein sequence ID" value="ELY93872.1"/>
    <property type="molecule type" value="Genomic_DNA"/>
</dbReference>
<dbReference type="PATRIC" id="fig|1227493.4.peg.827"/>
<dbReference type="CDD" id="cd07894">
    <property type="entry name" value="Adenylation_RNA_ligase"/>
    <property type="match status" value="1"/>
</dbReference>
<dbReference type="InterPro" id="IPR001072">
    <property type="entry name" value="RNA_ligase_Pab1020"/>
</dbReference>
<dbReference type="InterPro" id="IPR041596">
    <property type="entry name" value="Lig_Pab1020_C"/>
</dbReference>
<dbReference type="NCBIfam" id="TIGR01209">
    <property type="entry name" value="RNA ligase"/>
    <property type="match status" value="1"/>
</dbReference>
<dbReference type="InterPro" id="IPR021122">
    <property type="entry name" value="RNA_ligase_dom_REL/Rnl2"/>
</dbReference>
<reference evidence="4 5" key="1">
    <citation type="journal article" date="2014" name="PLoS Genet.">
        <title>Phylogenetically driven sequencing of extremely halophilic archaea reveals strategies for static and dynamic osmo-response.</title>
        <authorList>
            <person name="Becker E.A."/>
            <person name="Seitzer P.M."/>
            <person name="Tritt A."/>
            <person name="Larsen D."/>
            <person name="Krusor M."/>
            <person name="Yao A.I."/>
            <person name="Wu D."/>
            <person name="Madern D."/>
            <person name="Eisen J.A."/>
            <person name="Darling A.E."/>
            <person name="Facciotti M.T."/>
        </authorList>
    </citation>
    <scope>NUCLEOTIDE SEQUENCE [LARGE SCALE GENOMIC DNA]</scope>
    <source>
        <strain evidence="4 5">JCM 10989</strain>
    </source>
</reference>
<evidence type="ECO:0000259" key="2">
    <source>
        <dbReference type="Pfam" id="PF09414"/>
    </source>
</evidence>
<keyword evidence="4" id="KW-0436">Ligase</keyword>
<sequence>MGPPDDTPDTDAEAESTSDRGDDTSYHRQLGIGEAAFDGLQPHFQQRNYEGLEYRHVPDYRRGVERGTVLIDGEMVRGFPKVPGTLVLETGIPTQFDEHERIAVEEKLNGYNVRVARIDGKQLAFSRSGMVCPFTTRVLTRLVDLDDLFEEHPNTLVCGEVIGPENPYTAHDYPGVDSIAFRAFDWRDRESGEPLPVQERRERYEALGVPQTPLFEVVNVGSAAASVQEIIRELDAEDREGVILKSLDGNTLLKYTTSSSTNSDLAYAFSLPFDYGQAFMFRRLLREGFQTVEWGEDDEVARERAHEVGESILCSMREAIQTVEDGDALGERHTVRASDKTIDVLFEHLRGQGLTIDIEDDSHEDGDRVVTFCKRTPSSNDTIRNYLDGHVVRE</sequence>
<evidence type="ECO:0000313" key="5">
    <source>
        <dbReference type="Proteomes" id="UP000011519"/>
    </source>
</evidence>
<protein>
    <submittedName>
        <fullName evidence="4">ATP dependent DNA ligase</fullName>
    </submittedName>
</protein>
<gene>
    <name evidence="4" type="ORF">C483_04314</name>
</gene>
<dbReference type="Gene3D" id="3.30.1490.70">
    <property type="match status" value="1"/>
</dbReference>
<name>M0A7K0_9EURY</name>
<keyword evidence="5" id="KW-1185">Reference proteome</keyword>
<dbReference type="Proteomes" id="UP000011519">
    <property type="component" value="Unassembled WGS sequence"/>
</dbReference>
<feature type="domain" description="RNA ligase" evidence="2">
    <location>
        <begin position="101"/>
        <end position="255"/>
    </location>
</feature>
<evidence type="ECO:0000256" key="1">
    <source>
        <dbReference type="SAM" id="MobiDB-lite"/>
    </source>
</evidence>
<organism evidence="4 5">
    <name type="scientific">Natrialba hulunbeirensis JCM 10989</name>
    <dbReference type="NCBI Taxonomy" id="1227493"/>
    <lineage>
        <taxon>Archaea</taxon>
        <taxon>Methanobacteriati</taxon>
        <taxon>Methanobacteriota</taxon>
        <taxon>Stenosarchaea group</taxon>
        <taxon>Halobacteria</taxon>
        <taxon>Halobacteriales</taxon>
        <taxon>Natrialbaceae</taxon>
        <taxon>Natrialba</taxon>
    </lineage>
</organism>
<comment type="caution">
    <text evidence="4">The sequence shown here is derived from an EMBL/GenBank/DDBJ whole genome shotgun (WGS) entry which is preliminary data.</text>
</comment>
<dbReference type="Pfam" id="PF18330">
    <property type="entry name" value="Lig_C"/>
    <property type="match status" value="1"/>
</dbReference>
<dbReference type="Pfam" id="PF09414">
    <property type="entry name" value="RNA_ligase"/>
    <property type="match status" value="1"/>
</dbReference>
<dbReference type="Gene3D" id="3.30.470.30">
    <property type="entry name" value="DNA ligase/mRNA capping enzyme"/>
    <property type="match status" value="1"/>
</dbReference>
<evidence type="ECO:0000259" key="3">
    <source>
        <dbReference type="Pfam" id="PF18330"/>
    </source>
</evidence>
<dbReference type="GO" id="GO:0016874">
    <property type="term" value="F:ligase activity"/>
    <property type="evidence" value="ECO:0007669"/>
    <property type="project" value="UniProtKB-KW"/>
</dbReference>
<dbReference type="OrthoDB" id="14524at2157"/>
<dbReference type="AlphaFoldDB" id="M0A7K0"/>
<proteinExistence type="predicted"/>
<dbReference type="Gene3D" id="3.30.70.2160">
    <property type="match status" value="1"/>
</dbReference>
<feature type="domain" description="RNA ligase Pab1020 C-terminal" evidence="3">
    <location>
        <begin position="267"/>
        <end position="389"/>
    </location>
</feature>
<dbReference type="RefSeq" id="WP_006652110.1">
    <property type="nucleotide sequence ID" value="NZ_AOIM01000013.1"/>
</dbReference>
<dbReference type="PRINTS" id="PR01048">
    <property type="entry name" value="Y414FAMILY"/>
</dbReference>
<feature type="region of interest" description="Disordered" evidence="1">
    <location>
        <begin position="1"/>
        <end position="26"/>
    </location>
</feature>
<evidence type="ECO:0000313" key="4">
    <source>
        <dbReference type="EMBL" id="ELY93872.1"/>
    </source>
</evidence>
<dbReference type="SUPFAM" id="SSF56091">
    <property type="entry name" value="DNA ligase/mRNA capping enzyme, catalytic domain"/>
    <property type="match status" value="1"/>
</dbReference>
<accession>M0A7K0</accession>
<feature type="compositionally biased region" description="Basic and acidic residues" evidence="1">
    <location>
        <begin position="17"/>
        <end position="26"/>
    </location>
</feature>
<feature type="compositionally biased region" description="Acidic residues" evidence="1">
    <location>
        <begin position="1"/>
        <end position="16"/>
    </location>
</feature>
<dbReference type="STRING" id="1227493.C483_04314"/>